<accession>A0A5B8YFL3</accession>
<dbReference type="OrthoDB" id="9150045at2"/>
<gene>
    <name evidence="2" type="ORF">FIV42_27450</name>
</gene>
<feature type="signal peptide" evidence="1">
    <location>
        <begin position="1"/>
        <end position="29"/>
    </location>
</feature>
<reference evidence="2 3" key="1">
    <citation type="submission" date="2019-06" db="EMBL/GenBank/DDBJ databases">
        <title>Persicimonas caeni gen. nov., sp. nov., a predatory bacterium isolated from solar saltern.</title>
        <authorList>
            <person name="Wang S."/>
        </authorList>
    </citation>
    <scope>NUCLEOTIDE SEQUENCE [LARGE SCALE GENOMIC DNA]</scope>
    <source>
        <strain evidence="2 3">YN101</strain>
    </source>
</reference>
<name>A0A4Y6Q197_PERCE</name>
<dbReference type="Proteomes" id="UP000315995">
    <property type="component" value="Chromosome"/>
</dbReference>
<sequence>MTQLKSSPSLLVSLLIGLLVVIAAQPALAQETTRQEFDDTIHVIQRKPVLQKGRFDLVPRFGVSVNDSLYRHYKVGVNGNYHFSESVYLGGLFEWYNFGDALGGPTDAFNETANETRTNADVAVLNWVGGLELGYKPIVGKFALADSFIIFYDVGLTAGGVGIDAESLALSSGDVTFGGTVSAVSRIFLNDWMAVNLEVRDVIYSADLRGAPGSLTNIVTVAGGLSLYLPTTFEYSDQVAE</sequence>
<dbReference type="EMBL" id="CP041186">
    <property type="protein sequence ID" value="QDG54346.1"/>
    <property type="molecule type" value="Genomic_DNA"/>
</dbReference>
<dbReference type="InterPro" id="IPR030820">
    <property type="entry name" value="OMP_myx_plus_Proteobacteria"/>
</dbReference>
<feature type="chain" id="PRO_5030106840" evidence="1">
    <location>
        <begin position="30"/>
        <end position="241"/>
    </location>
</feature>
<keyword evidence="1" id="KW-0732">Signal</keyword>
<evidence type="ECO:0000313" key="2">
    <source>
        <dbReference type="EMBL" id="QDG54346.1"/>
    </source>
</evidence>
<dbReference type="AlphaFoldDB" id="A0A4Y6Q197"/>
<keyword evidence="3" id="KW-1185">Reference proteome</keyword>
<evidence type="ECO:0000256" key="1">
    <source>
        <dbReference type="SAM" id="SignalP"/>
    </source>
</evidence>
<dbReference type="NCBIfam" id="TIGR04565">
    <property type="entry name" value="OMP_myx_plus"/>
    <property type="match status" value="1"/>
</dbReference>
<protein>
    <submittedName>
        <fullName evidence="2">Outer membrane beta-barrel domain-containing protein</fullName>
    </submittedName>
</protein>
<accession>A0A4Y6Q197</accession>
<proteinExistence type="predicted"/>
<evidence type="ECO:0000313" key="3">
    <source>
        <dbReference type="Proteomes" id="UP000315995"/>
    </source>
</evidence>
<dbReference type="RefSeq" id="WP_141200790.1">
    <property type="nucleotide sequence ID" value="NZ_CP041186.1"/>
</dbReference>
<organism evidence="2 3">
    <name type="scientific">Persicimonas caeni</name>
    <dbReference type="NCBI Taxonomy" id="2292766"/>
    <lineage>
        <taxon>Bacteria</taxon>
        <taxon>Deltaproteobacteria</taxon>
        <taxon>Bradymonadales</taxon>
        <taxon>Bradymonadaceae</taxon>
        <taxon>Persicimonas</taxon>
    </lineage>
</organism>